<dbReference type="STRING" id="1449351.RISW2_06395"/>
<sequence>MPGAGSRPVPTRAEAPARLLDLTRLVSRAGRTPTGVDRVETAYLARFLSDDVPLFGLVRTSLGYLLLDGAGARAVLDSAERGWGRAGPLAHLLRQNDPARAAAETRLRRLALGRALPGRLGALLRRRLPDGTCYVNVGHANLDAHTWKGLGQVPGLRAAVMLHDTIPLDWPDFQRPGTPERFATLFRGVMDTADLVIANSRVTADDITRHAGTNLPEIVVAPLGVARPRAGPPPEGPWTGTPYFVSLGTIEPRKNHTFLLDIWDHLGAGAPHLLIVGTRGWENHETFARLDARPQRVHELNGLSDAQVFGLLAASAGLLFPSRAEGYGLPLVEAAALGVPVLCNDLAVFREIGGDFPIYATIGDHYSWASTVRRLARDADARQDRQGNSSSGRRIPRDPPAWDDHFALVLPRL</sequence>
<comment type="caution">
    <text evidence="3">The sequence shown here is derived from an EMBL/GenBank/DDBJ whole genome shotgun (WGS) entry which is preliminary data.</text>
</comment>
<dbReference type="PANTHER" id="PTHR46401:SF2">
    <property type="entry name" value="GLYCOSYLTRANSFERASE WBBK-RELATED"/>
    <property type="match status" value="1"/>
</dbReference>
<dbReference type="AlphaFoldDB" id="X7F8Y5"/>
<feature type="region of interest" description="Disordered" evidence="2">
    <location>
        <begin position="379"/>
        <end position="400"/>
    </location>
</feature>
<keyword evidence="1 3" id="KW-0808">Transferase</keyword>
<dbReference type="OrthoDB" id="9790710at2"/>
<dbReference type="Pfam" id="PF13692">
    <property type="entry name" value="Glyco_trans_1_4"/>
    <property type="match status" value="1"/>
</dbReference>
<gene>
    <name evidence="3" type="ORF">RISW2_06395</name>
</gene>
<reference evidence="3 4" key="1">
    <citation type="submission" date="2014-01" db="EMBL/GenBank/DDBJ databases">
        <title>Roseivivax isoporae LMG 25204 Genome Sequencing.</title>
        <authorList>
            <person name="Lai Q."/>
            <person name="Li G."/>
            <person name="Shao Z."/>
        </authorList>
    </citation>
    <scope>NUCLEOTIDE SEQUENCE [LARGE SCALE GENOMIC DNA]</scope>
    <source>
        <strain evidence="3 4">LMG 25204</strain>
    </source>
</reference>
<evidence type="ECO:0000256" key="2">
    <source>
        <dbReference type="SAM" id="MobiDB-lite"/>
    </source>
</evidence>
<dbReference type="SUPFAM" id="SSF53756">
    <property type="entry name" value="UDP-Glycosyltransferase/glycogen phosphorylase"/>
    <property type="match status" value="1"/>
</dbReference>
<dbReference type="Gene3D" id="3.40.50.2000">
    <property type="entry name" value="Glycogen Phosphorylase B"/>
    <property type="match status" value="2"/>
</dbReference>
<protein>
    <submittedName>
        <fullName evidence="3">Glycosyl transferase family 1</fullName>
    </submittedName>
</protein>
<accession>X7F8Y5</accession>
<dbReference type="PANTHER" id="PTHR46401">
    <property type="entry name" value="GLYCOSYLTRANSFERASE WBBK-RELATED"/>
    <property type="match status" value="1"/>
</dbReference>
<evidence type="ECO:0000256" key="1">
    <source>
        <dbReference type="ARBA" id="ARBA00022679"/>
    </source>
</evidence>
<proteinExistence type="predicted"/>
<evidence type="ECO:0000313" key="4">
    <source>
        <dbReference type="Proteomes" id="UP000023430"/>
    </source>
</evidence>
<name>X7F8Y5_9RHOB</name>
<organism evidence="3 4">
    <name type="scientific">Roseivivax isoporae LMG 25204</name>
    <dbReference type="NCBI Taxonomy" id="1449351"/>
    <lineage>
        <taxon>Bacteria</taxon>
        <taxon>Pseudomonadati</taxon>
        <taxon>Pseudomonadota</taxon>
        <taxon>Alphaproteobacteria</taxon>
        <taxon>Rhodobacterales</taxon>
        <taxon>Roseobacteraceae</taxon>
        <taxon>Roseivivax</taxon>
    </lineage>
</organism>
<evidence type="ECO:0000313" key="3">
    <source>
        <dbReference type="EMBL" id="ETX28514.1"/>
    </source>
</evidence>
<dbReference type="eggNOG" id="COG0438">
    <property type="taxonomic scope" value="Bacteria"/>
</dbReference>
<dbReference type="CDD" id="cd03809">
    <property type="entry name" value="GT4_MtfB-like"/>
    <property type="match status" value="1"/>
</dbReference>
<dbReference type="Proteomes" id="UP000023430">
    <property type="component" value="Unassembled WGS sequence"/>
</dbReference>
<keyword evidence="4" id="KW-1185">Reference proteome</keyword>
<dbReference type="EMBL" id="JAME01000018">
    <property type="protein sequence ID" value="ETX28514.1"/>
    <property type="molecule type" value="Genomic_DNA"/>
</dbReference>
<dbReference type="GO" id="GO:0016757">
    <property type="term" value="F:glycosyltransferase activity"/>
    <property type="evidence" value="ECO:0007669"/>
    <property type="project" value="TreeGrafter"/>
</dbReference>